<keyword evidence="4" id="KW-1185">Reference proteome</keyword>
<keyword evidence="1" id="KW-0175">Coiled coil</keyword>
<evidence type="ECO:0000313" key="3">
    <source>
        <dbReference type="EMBL" id="OQR75804.1"/>
    </source>
</evidence>
<organism evidence="3 4">
    <name type="scientific">Tropilaelaps mercedesae</name>
    <dbReference type="NCBI Taxonomy" id="418985"/>
    <lineage>
        <taxon>Eukaryota</taxon>
        <taxon>Metazoa</taxon>
        <taxon>Ecdysozoa</taxon>
        <taxon>Arthropoda</taxon>
        <taxon>Chelicerata</taxon>
        <taxon>Arachnida</taxon>
        <taxon>Acari</taxon>
        <taxon>Parasitiformes</taxon>
        <taxon>Mesostigmata</taxon>
        <taxon>Gamasina</taxon>
        <taxon>Dermanyssoidea</taxon>
        <taxon>Laelapidae</taxon>
        <taxon>Tropilaelaps</taxon>
    </lineage>
</organism>
<feature type="region of interest" description="Disordered" evidence="2">
    <location>
        <begin position="15"/>
        <end position="42"/>
    </location>
</feature>
<feature type="region of interest" description="Disordered" evidence="2">
    <location>
        <begin position="457"/>
        <end position="489"/>
    </location>
</feature>
<dbReference type="FunCoup" id="A0A1V9XQN7">
    <property type="interactions" value="676"/>
</dbReference>
<feature type="compositionally biased region" description="Basic and acidic residues" evidence="2">
    <location>
        <begin position="477"/>
        <end position="489"/>
    </location>
</feature>
<dbReference type="Proteomes" id="UP000192247">
    <property type="component" value="Unassembled WGS sequence"/>
</dbReference>
<comment type="caution">
    <text evidence="3">The sequence shown here is derived from an EMBL/GenBank/DDBJ whole genome shotgun (WGS) entry which is preliminary data.</text>
</comment>
<evidence type="ECO:0000256" key="1">
    <source>
        <dbReference type="SAM" id="Coils"/>
    </source>
</evidence>
<name>A0A1V9XQN7_9ACAR</name>
<accession>A0A1V9XQN7</accession>
<evidence type="ECO:0000256" key="2">
    <source>
        <dbReference type="SAM" id="MobiDB-lite"/>
    </source>
</evidence>
<feature type="coiled-coil region" evidence="1">
    <location>
        <begin position="260"/>
        <end position="404"/>
    </location>
</feature>
<proteinExistence type="predicted"/>
<protein>
    <submittedName>
        <fullName evidence="3">Uncharacterized protein</fullName>
    </submittedName>
</protein>
<dbReference type="OrthoDB" id="6534107at2759"/>
<dbReference type="EMBL" id="MNPL01005764">
    <property type="protein sequence ID" value="OQR75804.1"/>
    <property type="molecule type" value="Genomic_DNA"/>
</dbReference>
<dbReference type="InParanoid" id="A0A1V9XQN7"/>
<gene>
    <name evidence="3" type="ORF">BIW11_08186</name>
</gene>
<sequence>MSEIKAEELGSGALAGIQVTSTPKPEGVASMESCDADKQCERPDASDIPMVAARIFEVDSAGLLDQSIDNSSIVKDRQVFKSDFNSLNKRFAFYVEKVKNNEMKLREAEAARKEAEEYLEQFRSESNQQVAMLRNEAEWHVRQTVEAEETINRLRKDIENSKNEYKILQHELGEIRAREASLERMLVSERSKVKVLLDENNKFREQRKKYEQDCSDLSSQLTKLKVENATLQEREKIATFERTIMQSRIAEVDKKLQFSSEDVTKKIEAERNRLQKLGLEKLENVRQKHEADIERLKKELNKKLQDTLLTYVSCENFARLETRFQEAVKRAEDAENLLAERQELVKKLKTDLEDLKAEKNKEIATERRRRERINKRLIAQKQSYDNIRQELETFRQLIEGLDLDSEALANTPLGAKRPRASVDAVAVARLNETFTKSSNITPPSGALKARQILVRRALTPKRTARKESAPPAGSSKDSGEDLKKDCKVM</sequence>
<dbReference type="AlphaFoldDB" id="A0A1V9XQN7"/>
<reference evidence="3 4" key="1">
    <citation type="journal article" date="2017" name="Gigascience">
        <title>Draft genome of the honey bee ectoparasitic mite, Tropilaelaps mercedesae, is shaped by the parasitic life history.</title>
        <authorList>
            <person name="Dong X."/>
            <person name="Armstrong S.D."/>
            <person name="Xia D."/>
            <person name="Makepeace B.L."/>
            <person name="Darby A.C."/>
            <person name="Kadowaki T."/>
        </authorList>
    </citation>
    <scope>NUCLEOTIDE SEQUENCE [LARGE SCALE GENOMIC DNA]</scope>
    <source>
        <strain evidence="3">Wuxi-XJTLU</strain>
    </source>
</reference>
<evidence type="ECO:0000313" key="4">
    <source>
        <dbReference type="Proteomes" id="UP000192247"/>
    </source>
</evidence>
<feature type="coiled-coil region" evidence="1">
    <location>
        <begin position="98"/>
        <end position="234"/>
    </location>
</feature>